<dbReference type="EnsemblPlants" id="ORUFI09G16520.1">
    <property type="protein sequence ID" value="ORUFI09G16520.1"/>
    <property type="gene ID" value="ORUFI09G16520"/>
</dbReference>
<reference evidence="2" key="1">
    <citation type="submission" date="2013-06" db="EMBL/GenBank/DDBJ databases">
        <authorList>
            <person name="Zhao Q."/>
        </authorList>
    </citation>
    <scope>NUCLEOTIDE SEQUENCE</scope>
    <source>
        <strain evidence="2">cv. W1943</strain>
    </source>
</reference>
<dbReference type="Proteomes" id="UP000008022">
    <property type="component" value="Unassembled WGS sequence"/>
</dbReference>
<organism evidence="1 2">
    <name type="scientific">Oryza rufipogon</name>
    <name type="common">Brownbeard rice</name>
    <name type="synonym">Asian wild rice</name>
    <dbReference type="NCBI Taxonomy" id="4529"/>
    <lineage>
        <taxon>Eukaryota</taxon>
        <taxon>Viridiplantae</taxon>
        <taxon>Streptophyta</taxon>
        <taxon>Embryophyta</taxon>
        <taxon>Tracheophyta</taxon>
        <taxon>Spermatophyta</taxon>
        <taxon>Magnoliopsida</taxon>
        <taxon>Liliopsida</taxon>
        <taxon>Poales</taxon>
        <taxon>Poaceae</taxon>
        <taxon>BOP clade</taxon>
        <taxon>Oryzoideae</taxon>
        <taxon>Oryzeae</taxon>
        <taxon>Oryzinae</taxon>
        <taxon>Oryza</taxon>
    </lineage>
</organism>
<proteinExistence type="predicted"/>
<evidence type="ECO:0000313" key="2">
    <source>
        <dbReference type="Proteomes" id="UP000008022"/>
    </source>
</evidence>
<evidence type="ECO:0000313" key="1">
    <source>
        <dbReference type="EnsemblPlants" id="ORUFI09G16520.1"/>
    </source>
</evidence>
<dbReference type="AlphaFoldDB" id="A0A0E0QTA9"/>
<sequence>MASSHDLVDFYVFKNDQGNLGRILVLIVLKNFCKKIVLNGLLFSGFSSANMALSLKEQKEKGLDQDRDR</sequence>
<dbReference type="HOGENOM" id="CLU_2798362_0_0_1"/>
<name>A0A0E0QTA9_ORYRU</name>
<reference evidence="1" key="2">
    <citation type="submission" date="2015-06" db="UniProtKB">
        <authorList>
            <consortium name="EnsemblPlants"/>
        </authorList>
    </citation>
    <scope>IDENTIFICATION</scope>
</reference>
<protein>
    <submittedName>
        <fullName evidence="1">Uncharacterized protein</fullName>
    </submittedName>
</protein>
<keyword evidence="2" id="KW-1185">Reference proteome</keyword>
<dbReference type="Gramene" id="ORUFI09G16520.1">
    <property type="protein sequence ID" value="ORUFI09G16520.1"/>
    <property type="gene ID" value="ORUFI09G16520"/>
</dbReference>
<accession>A0A0E0QTA9</accession>